<dbReference type="GO" id="GO:0071025">
    <property type="term" value="P:RNA surveillance"/>
    <property type="evidence" value="ECO:0007669"/>
    <property type="project" value="InterPro"/>
</dbReference>
<dbReference type="InterPro" id="IPR004405">
    <property type="entry name" value="TF_pelota"/>
</dbReference>
<dbReference type="InterPro" id="IPR042226">
    <property type="entry name" value="eFR1_2_sf"/>
</dbReference>
<accession>Q5CW31</accession>
<dbReference type="GeneID" id="3374409"/>
<comment type="caution">
    <text evidence="9">The sequence shown here is derived from an EMBL/GenBank/DDBJ whole genome shotgun (WGS) entry which is preliminary data.</text>
</comment>
<dbReference type="NCBIfam" id="TIGR00111">
    <property type="entry name" value="pelota"/>
    <property type="match status" value="1"/>
</dbReference>
<dbReference type="Pfam" id="PF26356">
    <property type="entry name" value="Pelota_N"/>
    <property type="match status" value="1"/>
</dbReference>
<evidence type="ECO:0000256" key="3">
    <source>
        <dbReference type="ARBA" id="ARBA00009504"/>
    </source>
</evidence>
<dbReference type="InterPro" id="IPR005142">
    <property type="entry name" value="eRF1_3"/>
</dbReference>
<evidence type="ECO:0000256" key="4">
    <source>
        <dbReference type="ARBA" id="ARBA00013382"/>
    </source>
</evidence>
<dbReference type="OrthoDB" id="10249111at2759"/>
<dbReference type="Gene3D" id="2.30.30.870">
    <property type="entry name" value="Pelota, domain A"/>
    <property type="match status" value="1"/>
</dbReference>
<reference evidence="9 10" key="1">
    <citation type="journal article" date="2004" name="Science">
        <title>Complete genome sequence of the apicomplexan, Cryptosporidium parvum.</title>
        <authorList>
            <person name="Abrahamsen M.S."/>
            <person name="Templeton T.J."/>
            <person name="Enomoto S."/>
            <person name="Abrahante J.E."/>
            <person name="Zhu G."/>
            <person name="Lancto C.A."/>
            <person name="Deng M."/>
            <person name="Liu C."/>
            <person name="Widmer G."/>
            <person name="Tzipori S."/>
            <person name="Buck G.A."/>
            <person name="Xu P."/>
            <person name="Bankier A.T."/>
            <person name="Dear P.H."/>
            <person name="Konfortov B.A."/>
            <person name="Spriggs H.F."/>
            <person name="Iyer L."/>
            <person name="Anantharaman V."/>
            <person name="Aravind L."/>
            <person name="Kapur V."/>
        </authorList>
    </citation>
    <scope>NUCLEOTIDE SEQUENCE [LARGE SCALE GENOMIC DNA]</scope>
    <source>
        <strain evidence="10">Iowa II</strain>
    </source>
</reference>
<dbReference type="InterPro" id="IPR005140">
    <property type="entry name" value="eRF1_Pelota-like_N"/>
</dbReference>
<dbReference type="AlphaFoldDB" id="Q5CW31"/>
<protein>
    <recommendedName>
        <fullName evidence="4">Eukaryotic peptide chain release factor subunit 1</fullName>
    </recommendedName>
</protein>
<keyword evidence="6" id="KW-0479">Metal-binding</keyword>
<dbReference type="GO" id="GO:0070651">
    <property type="term" value="P:nonfunctional rRNA decay"/>
    <property type="evidence" value="ECO:0007669"/>
    <property type="project" value="TreeGrafter"/>
</dbReference>
<feature type="region of interest" description="Disordered" evidence="7">
    <location>
        <begin position="384"/>
        <end position="406"/>
    </location>
</feature>
<evidence type="ECO:0000256" key="2">
    <source>
        <dbReference type="ARBA" id="ARBA00004496"/>
    </source>
</evidence>
<dbReference type="InParanoid" id="Q5CW31"/>
<evidence type="ECO:0000256" key="1">
    <source>
        <dbReference type="ARBA" id="ARBA00001968"/>
    </source>
</evidence>
<dbReference type="InterPro" id="IPR038069">
    <property type="entry name" value="Pelota/DOM34_N"/>
</dbReference>
<dbReference type="STRING" id="353152.Q5CW31"/>
<proteinExistence type="inferred from homology"/>
<dbReference type="GO" id="GO:0005737">
    <property type="term" value="C:cytoplasm"/>
    <property type="evidence" value="ECO:0007669"/>
    <property type="project" value="UniProtKB-SubCell"/>
</dbReference>
<dbReference type="InterPro" id="IPR005141">
    <property type="entry name" value="eRF1_2"/>
</dbReference>
<dbReference type="RefSeq" id="XP_627088.1">
    <property type="nucleotide sequence ID" value="XM_627088.1"/>
</dbReference>
<evidence type="ECO:0000256" key="6">
    <source>
        <dbReference type="ARBA" id="ARBA00022723"/>
    </source>
</evidence>
<dbReference type="SMART" id="SM01194">
    <property type="entry name" value="eRF1_1"/>
    <property type="match status" value="1"/>
</dbReference>
<evidence type="ECO:0000256" key="7">
    <source>
        <dbReference type="SAM" id="MobiDB-lite"/>
    </source>
</evidence>
<name>Q5CW31_CRYPI</name>
<dbReference type="FunCoup" id="Q5CW31">
    <property type="interactions" value="166"/>
</dbReference>
<dbReference type="GO" id="GO:0070481">
    <property type="term" value="P:nuclear-transcribed mRNA catabolic process, non-stop decay"/>
    <property type="evidence" value="ECO:0007669"/>
    <property type="project" value="InterPro"/>
</dbReference>
<evidence type="ECO:0000256" key="5">
    <source>
        <dbReference type="ARBA" id="ARBA00022490"/>
    </source>
</evidence>
<feature type="domain" description="eRF1/Pelota-like N-terminal" evidence="8">
    <location>
        <begin position="2"/>
        <end position="129"/>
    </location>
</feature>
<dbReference type="PANTHER" id="PTHR10853:SF0">
    <property type="entry name" value="PROTEIN PELOTA HOMOLOG"/>
    <property type="match status" value="1"/>
</dbReference>
<dbReference type="InterPro" id="IPR058547">
    <property type="entry name" value="Pelota_N"/>
</dbReference>
<dbReference type="GO" id="GO:0032790">
    <property type="term" value="P:ribosome disassembly"/>
    <property type="evidence" value="ECO:0007669"/>
    <property type="project" value="TreeGrafter"/>
</dbReference>
<dbReference type="PANTHER" id="PTHR10853">
    <property type="entry name" value="PELOTA"/>
    <property type="match status" value="1"/>
</dbReference>
<dbReference type="Gene3D" id="3.30.420.60">
    <property type="entry name" value="eRF1 domain 2"/>
    <property type="match status" value="1"/>
</dbReference>
<dbReference type="KEGG" id="cpv:cgd8_1830"/>
<sequence length="461" mass="52408">KMKLLKSKNSGNGFGYVKLKIESEDDIWELYNLILSGDSVRSVTYRKTHKENTSGTVSVKVHKLVMTVIVKNTEYGGKTLRVSGFNAIDNEHVKMGQHHTLELKVGSELILYKRSWDWLARTRLDEACKKKIGTGDDILILLIGNGVANMFLVSSQKTTKLFTVSHNITRGGQNNNNSYKESKNKFFQMIIQNLVSHLNFDDLDNIILGGPGFFKDDFFKYLFDSDNQKNKEFTSILKRKKHIFIITKTSSVFQSSIDEILLSEDFQEKLKDTKAFQQVKLIQHFQYLLATNPDLVCYGLKSTENALENNAIETLMVSDALVRSDCLKIRSKLANITGMNNSMGGKTCIFSSTHNSGKTLENMSGIAAILRFPVEHLQECEVDEPNQAWETGDEGGGRDDGQDEDFDWFKKEKDEIKKHQMSQLDNNSLEKQFQQNSTISDNFLASLKSDKQDDDFFSEMD</sequence>
<dbReference type="Proteomes" id="UP000006726">
    <property type="component" value="Chromosome 8"/>
</dbReference>
<dbReference type="Pfam" id="PF03464">
    <property type="entry name" value="eRF1_2"/>
    <property type="match status" value="1"/>
</dbReference>
<keyword evidence="10" id="KW-1185">Reference proteome</keyword>
<comment type="cofactor">
    <cofactor evidence="1">
        <name>a divalent metal cation</name>
        <dbReference type="ChEBI" id="CHEBI:60240"/>
    </cofactor>
</comment>
<evidence type="ECO:0000259" key="8">
    <source>
        <dbReference type="SMART" id="SM01194"/>
    </source>
</evidence>
<dbReference type="EMBL" id="AAEE01000003">
    <property type="protein sequence ID" value="EAK89687.1"/>
    <property type="molecule type" value="Genomic_DNA"/>
</dbReference>
<comment type="similarity">
    <text evidence="3">Belongs to the eukaryotic release factor 1 family. Pelota subfamily.</text>
</comment>
<dbReference type="Pfam" id="PF03465">
    <property type="entry name" value="eRF1_3"/>
    <property type="match status" value="1"/>
</dbReference>
<dbReference type="SUPFAM" id="SSF159065">
    <property type="entry name" value="Dom34/Pelota N-terminal domain-like"/>
    <property type="match status" value="1"/>
</dbReference>
<organism evidence="9 10">
    <name type="scientific">Cryptosporidium parvum (strain Iowa II)</name>
    <dbReference type="NCBI Taxonomy" id="353152"/>
    <lineage>
        <taxon>Eukaryota</taxon>
        <taxon>Sar</taxon>
        <taxon>Alveolata</taxon>
        <taxon>Apicomplexa</taxon>
        <taxon>Conoidasida</taxon>
        <taxon>Coccidia</taxon>
        <taxon>Eucoccidiorida</taxon>
        <taxon>Eimeriorina</taxon>
        <taxon>Cryptosporidiidae</taxon>
        <taxon>Cryptosporidium</taxon>
    </lineage>
</organism>
<dbReference type="GO" id="GO:0046872">
    <property type="term" value="F:metal ion binding"/>
    <property type="evidence" value="ECO:0007669"/>
    <property type="project" value="UniProtKB-KW"/>
</dbReference>
<dbReference type="OMA" id="DDLWHLK"/>
<dbReference type="FunFam" id="2.30.30.870:FF:000002">
    <property type="entry name" value="Protein pelota homolog"/>
    <property type="match status" value="1"/>
</dbReference>
<dbReference type="GO" id="GO:0070966">
    <property type="term" value="P:nuclear-transcribed mRNA catabolic process, no-go decay"/>
    <property type="evidence" value="ECO:0007669"/>
    <property type="project" value="InterPro"/>
</dbReference>
<evidence type="ECO:0000313" key="10">
    <source>
        <dbReference type="Proteomes" id="UP000006726"/>
    </source>
</evidence>
<gene>
    <name evidence="9" type="ORF">cgd8_1830</name>
</gene>
<dbReference type="SUPFAM" id="SSF53137">
    <property type="entry name" value="Translational machinery components"/>
    <property type="match status" value="1"/>
</dbReference>
<dbReference type="InterPro" id="IPR029064">
    <property type="entry name" value="Ribosomal_eL30-like_sf"/>
</dbReference>
<feature type="non-terminal residue" evidence="9">
    <location>
        <position position="1"/>
    </location>
</feature>
<dbReference type="SUPFAM" id="SSF55315">
    <property type="entry name" value="L30e-like"/>
    <property type="match status" value="1"/>
</dbReference>
<keyword evidence="5" id="KW-0963">Cytoplasm</keyword>
<evidence type="ECO:0000313" key="9">
    <source>
        <dbReference type="EMBL" id="EAK89687.1"/>
    </source>
</evidence>
<comment type="subcellular location">
    <subcellularLocation>
        <location evidence="2">Cytoplasm</location>
    </subcellularLocation>
</comment>
<dbReference type="Gene3D" id="3.30.1330.30">
    <property type="match status" value="1"/>
</dbReference>